<feature type="compositionally biased region" description="Polar residues" evidence="1">
    <location>
        <begin position="515"/>
        <end position="526"/>
    </location>
</feature>
<dbReference type="EMBL" id="JAAAIP010000113">
    <property type="protein sequence ID" value="KAG0325416.1"/>
    <property type="molecule type" value="Genomic_DNA"/>
</dbReference>
<gene>
    <name evidence="2" type="ORF">BGZ99_000663</name>
</gene>
<feature type="compositionally biased region" description="Low complexity" evidence="1">
    <location>
        <begin position="527"/>
        <end position="558"/>
    </location>
</feature>
<evidence type="ECO:0000256" key="1">
    <source>
        <dbReference type="SAM" id="MobiDB-lite"/>
    </source>
</evidence>
<organism evidence="2 3">
    <name type="scientific">Dissophora globulifera</name>
    <dbReference type="NCBI Taxonomy" id="979702"/>
    <lineage>
        <taxon>Eukaryota</taxon>
        <taxon>Fungi</taxon>
        <taxon>Fungi incertae sedis</taxon>
        <taxon>Mucoromycota</taxon>
        <taxon>Mortierellomycotina</taxon>
        <taxon>Mortierellomycetes</taxon>
        <taxon>Mortierellales</taxon>
        <taxon>Mortierellaceae</taxon>
        <taxon>Dissophora</taxon>
    </lineage>
</organism>
<feature type="region of interest" description="Disordered" evidence="1">
    <location>
        <begin position="487"/>
        <end position="578"/>
    </location>
</feature>
<feature type="region of interest" description="Disordered" evidence="1">
    <location>
        <begin position="411"/>
        <end position="471"/>
    </location>
</feature>
<dbReference type="AlphaFoldDB" id="A0A9P6RPL5"/>
<feature type="compositionally biased region" description="Basic and acidic residues" evidence="1">
    <location>
        <begin position="566"/>
        <end position="578"/>
    </location>
</feature>
<feature type="compositionally biased region" description="Polar residues" evidence="1">
    <location>
        <begin position="427"/>
        <end position="449"/>
    </location>
</feature>
<protein>
    <submittedName>
        <fullName evidence="2">Uncharacterized protein</fullName>
    </submittedName>
</protein>
<proteinExistence type="predicted"/>
<feature type="region of interest" description="Disordered" evidence="1">
    <location>
        <begin position="128"/>
        <end position="156"/>
    </location>
</feature>
<feature type="compositionally biased region" description="Polar residues" evidence="1">
    <location>
        <begin position="46"/>
        <end position="55"/>
    </location>
</feature>
<feature type="compositionally biased region" description="Low complexity" evidence="1">
    <location>
        <begin position="411"/>
        <end position="426"/>
    </location>
</feature>
<dbReference type="Proteomes" id="UP000738325">
    <property type="component" value="Unassembled WGS sequence"/>
</dbReference>
<keyword evidence="3" id="KW-1185">Reference proteome</keyword>
<comment type="caution">
    <text evidence="2">The sequence shown here is derived from an EMBL/GenBank/DDBJ whole genome shotgun (WGS) entry which is preliminary data.</text>
</comment>
<sequence>MEAVGMNLVDPLAGSRDHLGILQLSSPLNQHRVYHLPARQRQQQRPHQWSNALTDQQDDETDPHNLLGQQQQRRQPHPHPSVSLTNQLDNNGRFRRHSHTGLVSSSVQGYTPSQLLQQQSWPWSCSSLSPGYRSHAGRPRSRSRQSSSNALSYQHQLIRTPRALRSAFRKSRKDQSPLLTSASFGADQAWSHLVGDLEEDDYELSFLRRMSTGSSPHGLSDRSNIGYYYNPARTMGQIVEAIGELSTSDGSDVFNNSDDALVSEPTVEMVSASQVGDHCQNSVDNSRIDINPDDNGNTGEHTAAPAVSERSSLKTTSMHLIDKSPETLDIMDEVLMNETSTATGKKHRIPLLQGEQKFGLGSDSEADGGTPDTDMNMILGIASDMELVMPQFDDEYLEDLKNDPVLRTLSRRSSSVSTLSSACSRSPSTTITNSNQFHHSPRSQHSSLSPAIPPADLSSGQVRAQPAESVPVSPGVLAARQASLLPVASEEQKGTRQVSPNVNRDIDNLRRHQYSLKQSTEMMNADSSPARSLQSSPASPASSTSQNLSSSSSSSTPSKVQHGRQRTTELETRDADYQ</sequence>
<name>A0A9P6RPL5_9FUNG</name>
<feature type="region of interest" description="Disordered" evidence="1">
    <location>
        <begin position="38"/>
        <end position="97"/>
    </location>
</feature>
<feature type="region of interest" description="Disordered" evidence="1">
    <location>
        <begin position="353"/>
        <end position="375"/>
    </location>
</feature>
<reference evidence="2" key="1">
    <citation type="journal article" date="2020" name="Fungal Divers.">
        <title>Resolving the Mortierellaceae phylogeny through synthesis of multi-gene phylogenetics and phylogenomics.</title>
        <authorList>
            <person name="Vandepol N."/>
            <person name="Liber J."/>
            <person name="Desiro A."/>
            <person name="Na H."/>
            <person name="Kennedy M."/>
            <person name="Barry K."/>
            <person name="Grigoriev I.V."/>
            <person name="Miller A.N."/>
            <person name="O'Donnell K."/>
            <person name="Stajich J.E."/>
            <person name="Bonito G."/>
        </authorList>
    </citation>
    <scope>NUCLEOTIDE SEQUENCE</scope>
    <source>
        <strain evidence="2">REB-010B</strain>
    </source>
</reference>
<evidence type="ECO:0000313" key="2">
    <source>
        <dbReference type="EMBL" id="KAG0325416.1"/>
    </source>
</evidence>
<evidence type="ECO:0000313" key="3">
    <source>
        <dbReference type="Proteomes" id="UP000738325"/>
    </source>
</evidence>
<accession>A0A9P6RPL5</accession>
<dbReference type="OrthoDB" id="2438715at2759"/>